<feature type="region of interest" description="Disordered" evidence="1">
    <location>
        <begin position="50"/>
        <end position="78"/>
    </location>
</feature>
<dbReference type="EMBL" id="JABAYA010000159">
    <property type="protein sequence ID" value="KAF7723246.1"/>
    <property type="molecule type" value="Genomic_DNA"/>
</dbReference>
<dbReference type="OrthoDB" id="2260598at2759"/>
<comment type="caution">
    <text evidence="2">The sequence shown here is derived from an EMBL/GenBank/DDBJ whole genome shotgun (WGS) entry which is preliminary data.</text>
</comment>
<accession>A0A8H7BGZ7</accession>
<dbReference type="AlphaFoldDB" id="A0A8H7BGZ7"/>
<reference evidence="2" key="1">
    <citation type="submission" date="2020-01" db="EMBL/GenBank/DDBJ databases">
        <title>Genome Sequencing of Three Apophysomyces-Like Fungal Strains Confirms a Novel Fungal Genus in the Mucoromycota with divergent Burkholderia-like Endosymbiotic Bacteria.</title>
        <authorList>
            <person name="Stajich J.E."/>
            <person name="Macias A.M."/>
            <person name="Carter-House D."/>
            <person name="Lovett B."/>
            <person name="Kasson L.R."/>
            <person name="Berry K."/>
            <person name="Grigoriev I."/>
            <person name="Chang Y."/>
            <person name="Spatafora J."/>
            <person name="Kasson M.T."/>
        </authorList>
    </citation>
    <scope>NUCLEOTIDE SEQUENCE</scope>
    <source>
        <strain evidence="2">NRRL A-21654</strain>
    </source>
</reference>
<proteinExistence type="predicted"/>
<gene>
    <name evidence="2" type="ORF">EC973_002184</name>
</gene>
<dbReference type="Proteomes" id="UP000605846">
    <property type="component" value="Unassembled WGS sequence"/>
</dbReference>
<evidence type="ECO:0000256" key="1">
    <source>
        <dbReference type="SAM" id="MobiDB-lite"/>
    </source>
</evidence>
<organism evidence="2 3">
    <name type="scientific">Apophysomyces ossiformis</name>
    <dbReference type="NCBI Taxonomy" id="679940"/>
    <lineage>
        <taxon>Eukaryota</taxon>
        <taxon>Fungi</taxon>
        <taxon>Fungi incertae sedis</taxon>
        <taxon>Mucoromycota</taxon>
        <taxon>Mucoromycotina</taxon>
        <taxon>Mucoromycetes</taxon>
        <taxon>Mucorales</taxon>
        <taxon>Mucorineae</taxon>
        <taxon>Mucoraceae</taxon>
        <taxon>Apophysomyces</taxon>
    </lineage>
</organism>
<protein>
    <submittedName>
        <fullName evidence="2">Uncharacterized protein</fullName>
    </submittedName>
</protein>
<evidence type="ECO:0000313" key="2">
    <source>
        <dbReference type="EMBL" id="KAF7723246.1"/>
    </source>
</evidence>
<evidence type="ECO:0000313" key="3">
    <source>
        <dbReference type="Proteomes" id="UP000605846"/>
    </source>
</evidence>
<keyword evidence="3" id="KW-1185">Reference proteome</keyword>
<sequence length="117" mass="12779">MEQGAFNAASAKMKHIRRDRTLRPQYCHPCGPYTAAEHLATHFEHIHSGNLLNKQTTSQPANPRQPLTSSSTTALADNTSALDGPFNIDIVTEAINSVPVKKAPGVDHIRGEMLRPI</sequence>
<feature type="non-terminal residue" evidence="2">
    <location>
        <position position="117"/>
    </location>
</feature>
<name>A0A8H7BGZ7_9FUNG</name>